<dbReference type="PANTHER" id="PTHR43708:SF1">
    <property type="entry name" value="GALACTOSE_LACTOSE METABOLISM REGULATORY PROTEIN GAL80"/>
    <property type="match status" value="1"/>
</dbReference>
<dbReference type="GeneID" id="19190631"/>
<reference evidence="4 5" key="1">
    <citation type="submission" date="2013-03" db="EMBL/GenBank/DDBJ databases">
        <title>The Genome Sequence of Cladophialophora psammophila CBS 110553.</title>
        <authorList>
            <consortium name="The Broad Institute Genomics Platform"/>
            <person name="Cuomo C."/>
            <person name="de Hoog S."/>
            <person name="Gorbushina A."/>
            <person name="Walker B."/>
            <person name="Young S.K."/>
            <person name="Zeng Q."/>
            <person name="Gargeya S."/>
            <person name="Fitzgerald M."/>
            <person name="Haas B."/>
            <person name="Abouelleil A."/>
            <person name="Allen A.W."/>
            <person name="Alvarado L."/>
            <person name="Arachchi H.M."/>
            <person name="Berlin A.M."/>
            <person name="Chapman S.B."/>
            <person name="Gainer-Dewar J."/>
            <person name="Goldberg J."/>
            <person name="Griggs A."/>
            <person name="Gujja S."/>
            <person name="Hansen M."/>
            <person name="Howarth C."/>
            <person name="Imamovic A."/>
            <person name="Ireland A."/>
            <person name="Larimer J."/>
            <person name="McCowan C."/>
            <person name="Murphy C."/>
            <person name="Pearson M."/>
            <person name="Poon T.W."/>
            <person name="Priest M."/>
            <person name="Roberts A."/>
            <person name="Saif S."/>
            <person name="Shea T."/>
            <person name="Sisk P."/>
            <person name="Sykes S."/>
            <person name="Wortman J."/>
            <person name="Nusbaum C."/>
            <person name="Birren B."/>
        </authorList>
    </citation>
    <scope>NUCLEOTIDE SEQUENCE [LARGE SCALE GENOMIC DNA]</scope>
    <source>
        <strain evidence="4 5">CBS 110553</strain>
    </source>
</reference>
<dbReference type="InterPro" id="IPR055080">
    <property type="entry name" value="Gal80p-like_C"/>
</dbReference>
<dbReference type="Gene3D" id="3.40.50.720">
    <property type="entry name" value="NAD(P)-binding Rossmann-like Domain"/>
    <property type="match status" value="1"/>
</dbReference>
<dbReference type="SUPFAM" id="SSF51735">
    <property type="entry name" value="NAD(P)-binding Rossmann-fold domains"/>
    <property type="match status" value="1"/>
</dbReference>
<sequence>MTASLPPRPVRTALIGLSSSPTGYGWLNHFHLPAIQKHAADFQIVAVLGSSLANAQKAIAKHNLPSMVRAYGAPEDLARDEEVDFLVVGVKAPLHRTVLMPSLLSKRLKGIFVEWPIDCSFAKAEEIVCLAREQGLRTAVGLQGRFSAITQRISQLVRSGRLGRILSTTAVGTVPTGDGKSEKRSSQYALDPANGATMVDVHLAHFIECLTFALDADVATVSGQVKTMHPTTNIVDDVTGKIVERDAPKKSPDQVLVQGMLKSKSKSRSKPGPKLRQPRDGGENDDDNNNNNNNIVYSIHMRGGNSISSGMTWLIYGTNGEMEITTPLRMIPHINLPIPWKIRMKIEGEGEGQGRRIGEVVEEEEVSEQETGQPAVDRLWDVFVRGGQEGEGEGEGPWAWPDFEHGLNIHRAIDAVWTSNRDGKVVEL</sequence>
<feature type="domain" description="Gfo/Idh/MocA-like oxidoreductase N-terminal" evidence="2">
    <location>
        <begin position="23"/>
        <end position="141"/>
    </location>
</feature>
<evidence type="ECO:0000256" key="1">
    <source>
        <dbReference type="SAM" id="MobiDB-lite"/>
    </source>
</evidence>
<dbReference type="STRING" id="1182543.W9X0V3"/>
<dbReference type="RefSeq" id="XP_007744704.1">
    <property type="nucleotide sequence ID" value="XM_007746514.1"/>
</dbReference>
<dbReference type="AlphaFoldDB" id="W9X0V3"/>
<accession>W9X0V3</accession>
<organism evidence="4 5">
    <name type="scientific">Cladophialophora psammophila CBS 110553</name>
    <dbReference type="NCBI Taxonomy" id="1182543"/>
    <lineage>
        <taxon>Eukaryota</taxon>
        <taxon>Fungi</taxon>
        <taxon>Dikarya</taxon>
        <taxon>Ascomycota</taxon>
        <taxon>Pezizomycotina</taxon>
        <taxon>Eurotiomycetes</taxon>
        <taxon>Chaetothyriomycetidae</taxon>
        <taxon>Chaetothyriales</taxon>
        <taxon>Herpotrichiellaceae</taxon>
        <taxon>Cladophialophora</taxon>
    </lineage>
</organism>
<dbReference type="Gene3D" id="3.30.360.10">
    <property type="entry name" value="Dihydrodipicolinate Reductase, domain 2"/>
    <property type="match status" value="1"/>
</dbReference>
<dbReference type="InterPro" id="IPR036291">
    <property type="entry name" value="NAD(P)-bd_dom_sf"/>
</dbReference>
<dbReference type="EMBL" id="AMGX01000008">
    <property type="protein sequence ID" value="EXJ70925.1"/>
    <property type="molecule type" value="Genomic_DNA"/>
</dbReference>
<dbReference type="Pfam" id="PF22685">
    <property type="entry name" value="Gal80p_C-like"/>
    <property type="match status" value="1"/>
</dbReference>
<dbReference type="Pfam" id="PF01408">
    <property type="entry name" value="GFO_IDH_MocA"/>
    <property type="match status" value="1"/>
</dbReference>
<dbReference type="Proteomes" id="UP000019471">
    <property type="component" value="Unassembled WGS sequence"/>
</dbReference>
<comment type="caution">
    <text evidence="4">The sequence shown here is derived from an EMBL/GenBank/DDBJ whole genome shotgun (WGS) entry which is preliminary data.</text>
</comment>
<feature type="compositionally biased region" description="Basic residues" evidence="1">
    <location>
        <begin position="263"/>
        <end position="273"/>
    </location>
</feature>
<dbReference type="InterPro" id="IPR051317">
    <property type="entry name" value="Gfo/Idh/MocA_oxidoreduct"/>
</dbReference>
<gene>
    <name evidence="4" type="ORF">A1O5_05917</name>
</gene>
<dbReference type="HOGENOM" id="CLU_023194_25_0_1"/>
<dbReference type="GO" id="GO:0000166">
    <property type="term" value="F:nucleotide binding"/>
    <property type="evidence" value="ECO:0007669"/>
    <property type="project" value="InterPro"/>
</dbReference>
<name>W9X0V3_9EURO</name>
<proteinExistence type="predicted"/>
<evidence type="ECO:0000313" key="5">
    <source>
        <dbReference type="Proteomes" id="UP000019471"/>
    </source>
</evidence>
<dbReference type="SUPFAM" id="SSF55347">
    <property type="entry name" value="Glyceraldehyde-3-phosphate dehydrogenase-like, C-terminal domain"/>
    <property type="match status" value="1"/>
</dbReference>
<keyword evidence="5" id="KW-1185">Reference proteome</keyword>
<dbReference type="OrthoDB" id="64915at2759"/>
<protein>
    <submittedName>
        <fullName evidence="4">Uncharacterized protein</fullName>
    </submittedName>
</protein>
<dbReference type="InterPro" id="IPR000683">
    <property type="entry name" value="Gfo/Idh/MocA-like_OxRdtase_N"/>
</dbReference>
<dbReference type="eggNOG" id="KOG2741">
    <property type="taxonomic scope" value="Eukaryota"/>
</dbReference>
<dbReference type="PANTHER" id="PTHR43708">
    <property type="entry name" value="CONSERVED EXPRESSED OXIDOREDUCTASE (EUROFUNG)"/>
    <property type="match status" value="1"/>
</dbReference>
<evidence type="ECO:0000259" key="2">
    <source>
        <dbReference type="Pfam" id="PF01408"/>
    </source>
</evidence>
<evidence type="ECO:0000259" key="3">
    <source>
        <dbReference type="Pfam" id="PF22685"/>
    </source>
</evidence>
<feature type="region of interest" description="Disordered" evidence="1">
    <location>
        <begin position="244"/>
        <end position="292"/>
    </location>
</feature>
<feature type="domain" description="Gal80p-like C-terminal" evidence="3">
    <location>
        <begin position="152"/>
        <end position="263"/>
    </location>
</feature>
<evidence type="ECO:0000313" key="4">
    <source>
        <dbReference type="EMBL" id="EXJ70925.1"/>
    </source>
</evidence>